<dbReference type="SUPFAM" id="SSF51197">
    <property type="entry name" value="Clavaminate synthase-like"/>
    <property type="match status" value="1"/>
</dbReference>
<feature type="transmembrane region" description="Helical" evidence="1">
    <location>
        <begin position="335"/>
        <end position="355"/>
    </location>
</feature>
<dbReference type="Pfam" id="PF05721">
    <property type="entry name" value="PhyH"/>
    <property type="match status" value="1"/>
</dbReference>
<comment type="caution">
    <text evidence="2">The sequence shown here is derived from an EMBL/GenBank/DDBJ whole genome shotgun (WGS) entry which is preliminary data.</text>
</comment>
<dbReference type="Proteomes" id="UP001186944">
    <property type="component" value="Unassembled WGS sequence"/>
</dbReference>
<protein>
    <recommendedName>
        <fullName evidence="4">Phytanoyl-CoA dioxygenase</fullName>
    </recommendedName>
</protein>
<organism evidence="2 3">
    <name type="scientific">Pinctada imbricata</name>
    <name type="common">Atlantic pearl-oyster</name>
    <name type="synonym">Pinctada martensii</name>
    <dbReference type="NCBI Taxonomy" id="66713"/>
    <lineage>
        <taxon>Eukaryota</taxon>
        <taxon>Metazoa</taxon>
        <taxon>Spiralia</taxon>
        <taxon>Lophotrochozoa</taxon>
        <taxon>Mollusca</taxon>
        <taxon>Bivalvia</taxon>
        <taxon>Autobranchia</taxon>
        <taxon>Pteriomorphia</taxon>
        <taxon>Pterioida</taxon>
        <taxon>Pterioidea</taxon>
        <taxon>Pteriidae</taxon>
        <taxon>Pinctada</taxon>
    </lineage>
</organism>
<dbReference type="Gene3D" id="2.60.120.620">
    <property type="entry name" value="q2cbj1_9rhob like domain"/>
    <property type="match status" value="1"/>
</dbReference>
<name>A0AA88XQ06_PINIB</name>
<proteinExistence type="predicted"/>
<keyword evidence="3" id="KW-1185">Reference proteome</keyword>
<reference evidence="2" key="1">
    <citation type="submission" date="2019-08" db="EMBL/GenBank/DDBJ databases">
        <title>The improved chromosome-level genome for the pearl oyster Pinctada fucata martensii using PacBio sequencing and Hi-C.</title>
        <authorList>
            <person name="Zheng Z."/>
        </authorList>
    </citation>
    <scope>NUCLEOTIDE SEQUENCE</scope>
    <source>
        <strain evidence="2">ZZ-2019</strain>
        <tissue evidence="2">Adductor muscle</tissue>
    </source>
</reference>
<keyword evidence="1" id="KW-1133">Transmembrane helix</keyword>
<dbReference type="AlphaFoldDB" id="A0AA88XQ06"/>
<dbReference type="PANTHER" id="PTHR31630">
    <property type="entry name" value="PHYTANOYL-COA DIOXYGENASE-RELATED-RELATED"/>
    <property type="match status" value="1"/>
</dbReference>
<gene>
    <name evidence="2" type="ORF">FSP39_005533</name>
</gene>
<keyword evidence="1" id="KW-0472">Membrane</keyword>
<accession>A0AA88XQ06</accession>
<dbReference type="PANTHER" id="PTHR31630:SF6">
    <property type="entry name" value="PHYTANOYL-COA DIOXYGENASE-RELATED"/>
    <property type="match status" value="1"/>
</dbReference>
<keyword evidence="1" id="KW-0812">Transmembrane</keyword>
<evidence type="ECO:0008006" key="4">
    <source>
        <dbReference type="Google" id="ProtNLM"/>
    </source>
</evidence>
<dbReference type="EMBL" id="VSWD01000010">
    <property type="protein sequence ID" value="KAK3089675.1"/>
    <property type="molecule type" value="Genomic_DNA"/>
</dbReference>
<dbReference type="InterPro" id="IPR008775">
    <property type="entry name" value="Phytyl_CoA_dOase-like"/>
</dbReference>
<evidence type="ECO:0000256" key="1">
    <source>
        <dbReference type="SAM" id="Phobius"/>
    </source>
</evidence>
<sequence length="358" mass="41597">MFTQRNRQELEDFGYTVVPGVLSHSECDSYIKEYNDWIKQFKNGKWPQSKSSLIFSYNVGNLDVTWKIRVKSKRVFEQLWGTSKLLSSVDALAIGRPPENGQEHFAEEGFHWLHTDQSAARMGLHAYQGAVYLENAEEDDWTFYLMKGSHKYAQEFYDTHEKQAFKSTINEYFQLRDEDVTWYEERGCQTVRLPVPKGGIVLWDSRLIHANARPIKGRRNPGRWRYTVFVCMAPAIWATEEDMGIRKELFNVAGRTSHWPFQGIRFSLPNTHNDDGIIYPKEVPPSGRTDEAKRLWGALPYNFDDGESNGPDYVPKLDPRYTKFIYTPPKPTNKYGRNIIIGLGLLAAFAAFVWMKRR</sequence>
<evidence type="ECO:0000313" key="3">
    <source>
        <dbReference type="Proteomes" id="UP001186944"/>
    </source>
</evidence>
<evidence type="ECO:0000313" key="2">
    <source>
        <dbReference type="EMBL" id="KAK3089675.1"/>
    </source>
</evidence>